<protein>
    <submittedName>
        <fullName evidence="1">(wild Malaysian banana) hypothetical protein</fullName>
    </submittedName>
</protein>
<proteinExistence type="predicted"/>
<dbReference type="EMBL" id="HG996470">
    <property type="protein sequence ID" value="CAG1837195.1"/>
    <property type="molecule type" value="Genomic_DNA"/>
</dbReference>
<evidence type="ECO:0000313" key="1">
    <source>
        <dbReference type="EMBL" id="CAG1837195.1"/>
    </source>
</evidence>
<feature type="non-terminal residue" evidence="1">
    <location>
        <position position="1"/>
    </location>
</feature>
<accession>A0A8D6ZXW5</accession>
<gene>
    <name evidence="1" type="ORF">GSMUA_253720.1</name>
</gene>
<dbReference type="AlphaFoldDB" id="A0A8D6ZXW5"/>
<organism evidence="1">
    <name type="scientific">Musa acuminata subsp. malaccensis</name>
    <name type="common">Wild banana</name>
    <name type="synonym">Musa malaccensis</name>
    <dbReference type="NCBI Taxonomy" id="214687"/>
    <lineage>
        <taxon>Eukaryota</taxon>
        <taxon>Viridiplantae</taxon>
        <taxon>Streptophyta</taxon>
        <taxon>Embryophyta</taxon>
        <taxon>Tracheophyta</taxon>
        <taxon>Spermatophyta</taxon>
        <taxon>Magnoliopsida</taxon>
        <taxon>Liliopsida</taxon>
        <taxon>Zingiberales</taxon>
        <taxon>Musaceae</taxon>
        <taxon>Musa</taxon>
    </lineage>
</organism>
<name>A0A8D6ZXW5_MUSAM</name>
<reference evidence="1" key="1">
    <citation type="submission" date="2021-03" db="EMBL/GenBank/DDBJ databases">
        <authorList>
            <consortium name="Genoscope - CEA"/>
            <person name="William W."/>
        </authorList>
    </citation>
    <scope>NUCLEOTIDE SEQUENCE</scope>
    <source>
        <strain evidence="1">Doubled-haploid Pahang</strain>
    </source>
</reference>
<sequence length="603" mass="64678">LVGVRGPLGAGRAEVCLHHAGVEELDDGWKGDAAGHLVLVDGRAPRDGVVHELLEGAVPHHSYLQRADGAVRHPALPIHCVHGLLHLQAARLQRLLLRPLPPLPFPHQKLPVDDVVPRDGRRVRLARVLRHARPPRLQQLRRPLHRLLQLRLVRLVRLDAQQHVLPPHEPELRGRVVEAGDVEDVAHAVAVQPRVGGDHQLVLLPHLHVGQVHELRWRSGRRRVEGEELEVGHVRHDGVGDLAGLAHGAEVEAEVALGGGVHGARHRQAAAVVLEGGNVLRHGARHDHVEVHGVGPDPGDDTRPVPGGALRHDELREAGIGLEDLSHGVTDRGVGDLRAKGAGGDVVGELLPVELQETDGTEEAGGEDGADAEDGQAVEESAEHLGVHALEGVGAEDGGGGAGVDVVGVEGAGAEVLALVVTGENGAGGQAAGRLALRLNEQEVEPLALVQPGHSSSQVHNRHEKTVEELPPVQLFLDGGHQLPLAGRPIDRRPPGQELRYGVGGEYGGAVAVGDPMDLRLQVLVGDHRHLRLERLPVCRAAEIVPLHVLGLRVLAQDLRQHLLLHLVRVRGHLIYELQLLRVLLAGRRAQLGRGCRHHPHRP</sequence>